<evidence type="ECO:0000313" key="7">
    <source>
        <dbReference type="Proteomes" id="UP000287651"/>
    </source>
</evidence>
<evidence type="ECO:0000259" key="5">
    <source>
        <dbReference type="SMART" id="SM00856"/>
    </source>
</evidence>
<sequence>MRPSSICTLLAVAVLLLHHLLLPGVEASVEKACRDAANRNPKINYDFCVAELRPYPGSQVGDQKWLAVIAANLTKDRTTSAIDKVKSLLARASDAKTKQCLESCESVFEDLLSHLITAIPAIEEGRLGDAKAYLSAAVDAPDTCEQGFEELKVPSPLTDEDSELTQITTIALAFTNLLGYPGSLVDVEAGDF</sequence>
<keyword evidence="1 4" id="KW-0732">Signal</keyword>
<evidence type="ECO:0000256" key="4">
    <source>
        <dbReference type="SAM" id="SignalP"/>
    </source>
</evidence>
<dbReference type="InterPro" id="IPR034088">
    <property type="entry name" value="Pla_a_1-like"/>
</dbReference>
<feature type="domain" description="Pectinesterase inhibitor" evidence="5">
    <location>
        <begin position="24"/>
        <end position="174"/>
    </location>
</feature>
<dbReference type="NCBIfam" id="TIGR01614">
    <property type="entry name" value="PME_inhib"/>
    <property type="match status" value="1"/>
</dbReference>
<dbReference type="GO" id="GO:0004857">
    <property type="term" value="F:enzyme inhibitor activity"/>
    <property type="evidence" value="ECO:0007669"/>
    <property type="project" value="InterPro"/>
</dbReference>
<dbReference type="PANTHER" id="PTHR35357:SF23">
    <property type="entry name" value="PECTINESTERASE INHIBITOR DOMAIN-CONTAINING PROTEIN"/>
    <property type="match status" value="1"/>
</dbReference>
<gene>
    <name evidence="6" type="ORF">B296_00009618</name>
</gene>
<dbReference type="InterPro" id="IPR035513">
    <property type="entry name" value="Invertase/methylesterase_inhib"/>
</dbReference>
<protein>
    <recommendedName>
        <fullName evidence="5">Pectinesterase inhibitor domain-containing protein</fullName>
    </recommendedName>
</protein>
<dbReference type="CDD" id="cd15795">
    <property type="entry name" value="PMEI-Pla_a_1_like"/>
    <property type="match status" value="1"/>
</dbReference>
<feature type="chain" id="PRO_5019493190" description="Pectinesterase inhibitor domain-containing protein" evidence="4">
    <location>
        <begin position="28"/>
        <end position="192"/>
    </location>
</feature>
<name>A0A426YCB2_ENSVE</name>
<dbReference type="EMBL" id="AMZH03013385">
    <property type="protein sequence ID" value="RRT49371.1"/>
    <property type="molecule type" value="Genomic_DNA"/>
</dbReference>
<reference evidence="6 7" key="1">
    <citation type="journal article" date="2014" name="Agronomy (Basel)">
        <title>A Draft Genome Sequence for Ensete ventricosum, the Drought-Tolerant Tree Against Hunger.</title>
        <authorList>
            <person name="Harrison J."/>
            <person name="Moore K.A."/>
            <person name="Paszkiewicz K."/>
            <person name="Jones T."/>
            <person name="Grant M."/>
            <person name="Ambacheew D."/>
            <person name="Muzemil S."/>
            <person name="Studholme D.J."/>
        </authorList>
    </citation>
    <scope>NUCLEOTIDE SEQUENCE [LARGE SCALE GENOMIC DNA]</scope>
</reference>
<accession>A0A426YCB2</accession>
<dbReference type="InterPro" id="IPR006501">
    <property type="entry name" value="Pectinesterase_inhib_dom"/>
</dbReference>
<dbReference type="Proteomes" id="UP000287651">
    <property type="component" value="Unassembled WGS sequence"/>
</dbReference>
<dbReference type="PANTHER" id="PTHR35357">
    <property type="entry name" value="OS02G0537100 PROTEIN"/>
    <property type="match status" value="1"/>
</dbReference>
<evidence type="ECO:0000256" key="2">
    <source>
        <dbReference type="ARBA" id="ARBA00023157"/>
    </source>
</evidence>
<dbReference type="SUPFAM" id="SSF101148">
    <property type="entry name" value="Plant invertase/pectin methylesterase inhibitor"/>
    <property type="match status" value="1"/>
</dbReference>
<proteinExistence type="inferred from homology"/>
<dbReference type="AlphaFoldDB" id="A0A426YCB2"/>
<evidence type="ECO:0000256" key="1">
    <source>
        <dbReference type="ARBA" id="ARBA00022729"/>
    </source>
</evidence>
<comment type="caution">
    <text evidence="6">The sequence shown here is derived from an EMBL/GenBank/DDBJ whole genome shotgun (WGS) entry which is preliminary data.</text>
</comment>
<comment type="similarity">
    <text evidence="3">Belongs to the PMEI family.</text>
</comment>
<keyword evidence="2" id="KW-1015">Disulfide bond</keyword>
<evidence type="ECO:0000313" key="6">
    <source>
        <dbReference type="EMBL" id="RRT49371.1"/>
    </source>
</evidence>
<dbReference type="FunFam" id="1.20.140.40:FF:000002">
    <property type="entry name" value="Putative invertase inhibitor"/>
    <property type="match status" value="1"/>
</dbReference>
<evidence type="ECO:0000256" key="3">
    <source>
        <dbReference type="ARBA" id="ARBA00038471"/>
    </source>
</evidence>
<feature type="signal peptide" evidence="4">
    <location>
        <begin position="1"/>
        <end position="27"/>
    </location>
</feature>
<dbReference type="Gene3D" id="1.20.140.40">
    <property type="entry name" value="Invertase/pectin methylesterase inhibitor family protein"/>
    <property type="match status" value="1"/>
</dbReference>
<dbReference type="SMART" id="SM00856">
    <property type="entry name" value="PMEI"/>
    <property type="match status" value="1"/>
</dbReference>
<organism evidence="6 7">
    <name type="scientific">Ensete ventricosum</name>
    <name type="common">Abyssinian banana</name>
    <name type="synonym">Musa ensete</name>
    <dbReference type="NCBI Taxonomy" id="4639"/>
    <lineage>
        <taxon>Eukaryota</taxon>
        <taxon>Viridiplantae</taxon>
        <taxon>Streptophyta</taxon>
        <taxon>Embryophyta</taxon>
        <taxon>Tracheophyta</taxon>
        <taxon>Spermatophyta</taxon>
        <taxon>Magnoliopsida</taxon>
        <taxon>Liliopsida</taxon>
        <taxon>Zingiberales</taxon>
        <taxon>Musaceae</taxon>
        <taxon>Ensete</taxon>
    </lineage>
</organism>
<dbReference type="Pfam" id="PF04043">
    <property type="entry name" value="PMEI"/>
    <property type="match status" value="1"/>
</dbReference>
<dbReference type="GO" id="GO:0005576">
    <property type="term" value="C:extracellular region"/>
    <property type="evidence" value="ECO:0007669"/>
    <property type="project" value="UniProtKB-ARBA"/>
</dbReference>